<protein>
    <submittedName>
        <fullName evidence="2">Uncharacterized protein</fullName>
    </submittedName>
</protein>
<feature type="region of interest" description="Disordered" evidence="1">
    <location>
        <begin position="1"/>
        <end position="33"/>
    </location>
</feature>
<evidence type="ECO:0000313" key="2">
    <source>
        <dbReference type="EMBL" id="DAF47015.1"/>
    </source>
</evidence>
<evidence type="ECO:0000256" key="1">
    <source>
        <dbReference type="SAM" id="MobiDB-lite"/>
    </source>
</evidence>
<accession>A0A8S5S8K6</accession>
<organism evidence="2">
    <name type="scientific">Myoviridae sp. ctnzH2</name>
    <dbReference type="NCBI Taxonomy" id="2827707"/>
    <lineage>
        <taxon>Viruses</taxon>
        <taxon>Duplodnaviria</taxon>
        <taxon>Heunggongvirae</taxon>
        <taxon>Uroviricota</taxon>
        <taxon>Caudoviricetes</taxon>
    </lineage>
</organism>
<reference evidence="2" key="1">
    <citation type="journal article" date="2021" name="Proc. Natl. Acad. Sci. U.S.A.">
        <title>A Catalog of Tens of Thousands of Viruses from Human Metagenomes Reveals Hidden Associations with Chronic Diseases.</title>
        <authorList>
            <person name="Tisza M.J."/>
            <person name="Buck C.B."/>
        </authorList>
    </citation>
    <scope>NUCLEOTIDE SEQUENCE</scope>
    <source>
        <strain evidence="2">CtnzH2</strain>
    </source>
</reference>
<sequence>MSKSRASKLNGYRSAVSRQRNDVYKFKTRGKKK</sequence>
<dbReference type="EMBL" id="BK032549">
    <property type="protein sequence ID" value="DAF47015.1"/>
    <property type="molecule type" value="Genomic_DNA"/>
</dbReference>
<name>A0A8S5S8K6_9CAUD</name>
<proteinExistence type="predicted"/>